<dbReference type="Pfam" id="PF13359">
    <property type="entry name" value="DDE_Tnp_4"/>
    <property type="match status" value="1"/>
</dbReference>
<evidence type="ECO:0000256" key="2">
    <source>
        <dbReference type="ARBA" id="ARBA00022723"/>
    </source>
</evidence>
<evidence type="ECO:0000313" key="5">
    <source>
        <dbReference type="EMBL" id="CAC5357672.1"/>
    </source>
</evidence>
<dbReference type="InterPro" id="IPR007527">
    <property type="entry name" value="Znf_SWIM"/>
</dbReference>
<proteinExistence type="predicted"/>
<evidence type="ECO:0000256" key="3">
    <source>
        <dbReference type="PROSITE-ProRule" id="PRU00325"/>
    </source>
</evidence>
<dbReference type="InterPro" id="IPR027806">
    <property type="entry name" value="HARBI1_dom"/>
</dbReference>
<dbReference type="PANTHER" id="PTHR23080">
    <property type="entry name" value="THAP DOMAIN PROTEIN"/>
    <property type="match status" value="1"/>
</dbReference>
<keyword evidence="3" id="KW-0863">Zinc-finger</keyword>
<sequence>MVKHYNCIVCSKRTKPKERRSINPAVKRLLQNKWFITNISQNDIICNGCMHKYYNAEKSTPLKVTRTTQDDCDQDFFPPKVARTSKQLSSPPSVCLNIPGASNSHARCVDNGFLKTECFDIMSKSENSSSNRTSIVKLLTHMRETCQKTQNKIDFDNIGETDCKNLTGLSHQQFEDLCLHVLLHIKSTPSVCLNIPGASNSHARCVDNGFLKTECFDIMSKSENSSSNRTSIVKLLTHMRETCQKTQNKIDFDNIGETDCKNLTGLSHQQFEDLCLHALLHIKSTPSRTPKTSVGLFLIKMKCALSNKLMSTLFKVSISSVRRAINTVRQALMRSFVPLFLGFESITREQIIKDHTRPLAKTLLDADDDNMILVLDGTCIYIQKSNNFSFQRKSFSLHKSRPLVKPMVVVSTTGHFVAILGPYLSRNNDASILNHMMKCNVDDIKSFVNDKDIFVVDRGFRDSITLLEELGIKAAMPTFMKKGEKQMSDADANTSRMVTKVKFQTYTVDFKDQATDLGQIRWVVESANARIKNFKYLDRVLPTNQVPFIGDYIRIVCAISNKYLPPLSKATNEDEDINLATQMKQKSREINTLKAYVEENNLQRGTVQWKPIQDSDIPFPQLTDDQLRSLTCGVYQLKLSPSYIQEYMEGDSQICFHKDAPDLLRIRIQSRHVSSKKYFVWIKYSESDVNSWYCTCRAGARVVGVCAHVTAIIWYLSSARNAGTTRLEHVPE</sequence>
<reference evidence="5 6" key="1">
    <citation type="submission" date="2020-06" db="EMBL/GenBank/DDBJ databases">
        <authorList>
            <person name="Li R."/>
            <person name="Bekaert M."/>
        </authorList>
    </citation>
    <scope>NUCLEOTIDE SEQUENCE [LARGE SCALE GENOMIC DNA]</scope>
    <source>
        <strain evidence="6">wild</strain>
    </source>
</reference>
<gene>
    <name evidence="5" type="ORF">MCOR_1234</name>
</gene>
<organism evidence="5 6">
    <name type="scientific">Mytilus coruscus</name>
    <name type="common">Sea mussel</name>
    <dbReference type="NCBI Taxonomy" id="42192"/>
    <lineage>
        <taxon>Eukaryota</taxon>
        <taxon>Metazoa</taxon>
        <taxon>Spiralia</taxon>
        <taxon>Lophotrochozoa</taxon>
        <taxon>Mollusca</taxon>
        <taxon>Bivalvia</taxon>
        <taxon>Autobranchia</taxon>
        <taxon>Pteriomorphia</taxon>
        <taxon>Mytilida</taxon>
        <taxon>Mytiloidea</taxon>
        <taxon>Mytilidae</taxon>
        <taxon>Mytilinae</taxon>
        <taxon>Mytilus</taxon>
    </lineage>
</organism>
<evidence type="ECO:0000313" key="6">
    <source>
        <dbReference type="Proteomes" id="UP000507470"/>
    </source>
</evidence>
<evidence type="ECO:0000256" key="1">
    <source>
        <dbReference type="ARBA" id="ARBA00001968"/>
    </source>
</evidence>
<keyword evidence="6" id="KW-1185">Reference proteome</keyword>
<dbReference type="GO" id="GO:0008270">
    <property type="term" value="F:zinc ion binding"/>
    <property type="evidence" value="ECO:0007669"/>
    <property type="project" value="UniProtKB-KW"/>
</dbReference>
<keyword evidence="2" id="KW-0479">Metal-binding</keyword>
<protein>
    <recommendedName>
        <fullName evidence="4">SWIM-type domain-containing protein</fullName>
    </recommendedName>
</protein>
<feature type="domain" description="SWIM-type" evidence="4">
    <location>
        <begin position="678"/>
        <end position="717"/>
    </location>
</feature>
<dbReference type="EMBL" id="CACVKT020000216">
    <property type="protein sequence ID" value="CAC5357672.1"/>
    <property type="molecule type" value="Genomic_DNA"/>
</dbReference>
<accession>A0A6J7ZXJ2</accession>
<dbReference type="Proteomes" id="UP000507470">
    <property type="component" value="Unassembled WGS sequence"/>
</dbReference>
<name>A0A6J7ZXJ2_MYTCO</name>
<dbReference type="PROSITE" id="PS50966">
    <property type="entry name" value="ZF_SWIM"/>
    <property type="match status" value="1"/>
</dbReference>
<dbReference type="AlphaFoldDB" id="A0A6J7ZXJ2"/>
<comment type="cofactor">
    <cofactor evidence="1">
        <name>a divalent metal cation</name>
        <dbReference type="ChEBI" id="CHEBI:60240"/>
    </cofactor>
</comment>
<dbReference type="OrthoDB" id="10049726at2759"/>
<evidence type="ECO:0000259" key="4">
    <source>
        <dbReference type="PROSITE" id="PS50966"/>
    </source>
</evidence>
<keyword evidence="3" id="KW-0862">Zinc</keyword>